<dbReference type="AlphaFoldDB" id="A0AAJ5WLC9"/>
<name>A0AAJ5WLC9_9PSED</name>
<sequence length="210" mass="23235">MATATREALHPAFACIEAAKAALRQRFEEHLARASETVLLEAVAQADEKAFVALAKVDVETKRSVATRDQEAIARMKARAFDRVASRCELLDAKAVSEILGISKQALSQKTKAGKLLAYTNTGNRRKFYPSFQFEENRPRVVVEALITSLDVNPADIEGMNCLVQHLVGRMDFSDPGEPDNELPRFELLDDSAALEIIQRDFKNAFVAGQ</sequence>
<protein>
    <recommendedName>
        <fullName evidence="3">DNA-binding protein</fullName>
    </recommendedName>
</protein>
<evidence type="ECO:0008006" key="3">
    <source>
        <dbReference type="Google" id="ProtNLM"/>
    </source>
</evidence>
<dbReference type="EMBL" id="CP119325">
    <property type="protein sequence ID" value="WEK31919.1"/>
    <property type="molecule type" value="Genomic_DNA"/>
</dbReference>
<evidence type="ECO:0000313" key="2">
    <source>
        <dbReference type="Proteomes" id="UP001216329"/>
    </source>
</evidence>
<evidence type="ECO:0000313" key="1">
    <source>
        <dbReference type="EMBL" id="WEK31919.1"/>
    </source>
</evidence>
<gene>
    <name evidence="1" type="ORF">P0Y58_06900</name>
</gene>
<reference evidence="1" key="1">
    <citation type="submission" date="2023-03" db="EMBL/GenBank/DDBJ databases">
        <title>Andean soil-derived lignocellulolytic bacterial consortium as a source of novel taxa and putative plastic-active enzymes.</title>
        <authorList>
            <person name="Diaz-Garcia L."/>
            <person name="Chuvochina M."/>
            <person name="Feuerriegel G."/>
            <person name="Bunk B."/>
            <person name="Sproer C."/>
            <person name="Streit W.R."/>
            <person name="Rodriguez L.M."/>
            <person name="Overmann J."/>
            <person name="Jimenez D.J."/>
        </authorList>
    </citation>
    <scope>NUCLEOTIDE SEQUENCE</scope>
    <source>
        <strain evidence="1">MAG 876</strain>
    </source>
</reference>
<dbReference type="Proteomes" id="UP001216329">
    <property type="component" value="Chromosome"/>
</dbReference>
<proteinExistence type="predicted"/>
<organism evidence="1 2">
    <name type="scientific">Candidatus Pseudomonas phytovorans</name>
    <dbReference type="NCBI Taxonomy" id="3121377"/>
    <lineage>
        <taxon>Bacteria</taxon>
        <taxon>Pseudomonadati</taxon>
        <taxon>Pseudomonadota</taxon>
        <taxon>Gammaproteobacteria</taxon>
        <taxon>Pseudomonadales</taxon>
        <taxon>Pseudomonadaceae</taxon>
        <taxon>Pseudomonas</taxon>
    </lineage>
</organism>
<accession>A0AAJ5WLC9</accession>